<dbReference type="Pfam" id="PF05057">
    <property type="entry name" value="DUF676"/>
    <property type="match status" value="1"/>
</dbReference>
<dbReference type="Pfam" id="PF12394">
    <property type="entry name" value="DUF3657"/>
    <property type="match status" value="1"/>
</dbReference>
<evidence type="ECO:0000313" key="5">
    <source>
        <dbReference type="Proteomes" id="UP001230188"/>
    </source>
</evidence>
<dbReference type="PANTHER" id="PTHR12482:SF5">
    <property type="entry name" value="DUF676 DOMAIN-CONTAINING PROTEIN"/>
    <property type="match status" value="1"/>
</dbReference>
<accession>A0AAD7UMR1</accession>
<dbReference type="InterPro" id="IPR007751">
    <property type="entry name" value="DUF676_lipase-like"/>
</dbReference>
<sequence>MANCHGTLDVVVHFHRFRNVDLFSRGIYMVRVSAQTMSSKQVGIPYSYYSKPSTLSTFVRNQEIPCAHAATLPAAQIVNETSEFSTRAFVIKYRDERLDLNEGCQFQLLLESRAEPRDDSDEVLESHRLVFERGEPVSLQIDLLMAELEKPPDERGNAVAAEKPSASPVFTRIASQTLCVVCDPASQQLHAYYPVTFSAMHFCQLDMTVHTALINLKFRKRAYSRPEADNSKNGKNGKAPAGSAGSAASSGVMRSASSLMSSMSVGPQKPVQQFHQLLFPDHDEDQAVDPDRARAIHHAYLQPMLQSLGATAAALRNMCTDGGGDDGHDTSVPSSRAVAGVMALIKKPYLEGSPFNGIGFGGGRQAKPTQKESDETLTPDKVANCIEADIKLVARRLFLLWGRFVAMLPQEQPNSHSGRGISSGSPSVVGRLQRTWLSAQRRWWGSRLRNHHVRVQKILQPRETDELDVDFQDLRSSRGNAGDGPKMMLSIYDHTMLKDPKLLPVCASHIYIRRDQPVPPGENNVVETPVSSSASSNGFPVFTGPATPGIPAFDDAPSYRGPHLIVMQHGWYASSFDMRLLRAYALLLFPRAIVLSPQSNEDNTGGSMGPMGQRLAHEVHNFIKHRCGDIADPDPDMGRISFIGHSAGSMIVRTALTSPIFKPYLPKLHAFVSLSSSHCGNMFVPSTIISGGMWALQHLHQSQFMNELQLIDADDMQDSFMYKLSQSKGFEYFRYVVLVGSTQDCYVPMHTAHATIPRPAETDKKGDGSAYMQMAANLMKPITQKTPNDPKQTTVIRITLDHKFTQTNLDTVIGRAAHLAYIDSSSAVCLVLFSLYNLLK</sequence>
<evidence type="ECO:0000313" key="4">
    <source>
        <dbReference type="EMBL" id="KAJ8610474.1"/>
    </source>
</evidence>
<dbReference type="InterPro" id="IPR029058">
    <property type="entry name" value="AB_hydrolase_fold"/>
</dbReference>
<gene>
    <name evidence="4" type="ORF">CTAYLR_007762</name>
</gene>
<evidence type="ECO:0000256" key="2">
    <source>
        <dbReference type="SAM" id="MobiDB-lite"/>
    </source>
</evidence>
<dbReference type="SUPFAM" id="SSF53474">
    <property type="entry name" value="alpha/beta-Hydrolases"/>
    <property type="match status" value="1"/>
</dbReference>
<name>A0AAD7UMR1_9STRA</name>
<reference evidence="4" key="1">
    <citation type="submission" date="2023-01" db="EMBL/GenBank/DDBJ databases">
        <title>Metagenome sequencing of chrysophaentin producing Chrysophaeum taylorii.</title>
        <authorList>
            <person name="Davison J."/>
            <person name="Bewley C."/>
        </authorList>
    </citation>
    <scope>NUCLEOTIDE SEQUENCE</scope>
    <source>
        <strain evidence="4">NIES-1699</strain>
    </source>
</reference>
<dbReference type="Proteomes" id="UP001230188">
    <property type="component" value="Unassembled WGS sequence"/>
</dbReference>
<organism evidence="4 5">
    <name type="scientific">Chrysophaeum taylorii</name>
    <dbReference type="NCBI Taxonomy" id="2483200"/>
    <lineage>
        <taxon>Eukaryota</taxon>
        <taxon>Sar</taxon>
        <taxon>Stramenopiles</taxon>
        <taxon>Ochrophyta</taxon>
        <taxon>Pelagophyceae</taxon>
        <taxon>Pelagomonadales</taxon>
        <taxon>Pelagomonadaceae</taxon>
        <taxon>Chrysophaeum</taxon>
    </lineage>
</organism>
<dbReference type="EMBL" id="JAQMWT010000102">
    <property type="protein sequence ID" value="KAJ8610474.1"/>
    <property type="molecule type" value="Genomic_DNA"/>
</dbReference>
<dbReference type="PANTHER" id="PTHR12482">
    <property type="entry name" value="LIPASE ROG1-RELATED-RELATED"/>
    <property type="match status" value="1"/>
</dbReference>
<dbReference type="InterPro" id="IPR044294">
    <property type="entry name" value="Lipase-like"/>
</dbReference>
<feature type="domain" description="DUF676" evidence="3">
    <location>
        <begin position="562"/>
        <end position="752"/>
    </location>
</feature>
<comment type="similarity">
    <text evidence="1">Belongs to the FAM135 family.</text>
</comment>
<dbReference type="AlphaFoldDB" id="A0AAD7UMR1"/>
<evidence type="ECO:0000259" key="3">
    <source>
        <dbReference type="Pfam" id="PF05057"/>
    </source>
</evidence>
<keyword evidence="5" id="KW-1185">Reference proteome</keyword>
<protein>
    <recommendedName>
        <fullName evidence="3">DUF676 domain-containing protein</fullName>
    </recommendedName>
</protein>
<feature type="region of interest" description="Disordered" evidence="2">
    <location>
        <begin position="224"/>
        <end position="250"/>
    </location>
</feature>
<feature type="compositionally biased region" description="Low complexity" evidence="2">
    <location>
        <begin position="233"/>
        <end position="250"/>
    </location>
</feature>
<dbReference type="InterPro" id="IPR022122">
    <property type="entry name" value="DUF3657"/>
</dbReference>
<proteinExistence type="inferred from homology"/>
<evidence type="ECO:0000256" key="1">
    <source>
        <dbReference type="ARBA" id="ARBA00007949"/>
    </source>
</evidence>
<dbReference type="Gene3D" id="3.40.50.1820">
    <property type="entry name" value="alpha/beta hydrolase"/>
    <property type="match status" value="1"/>
</dbReference>
<comment type="caution">
    <text evidence="4">The sequence shown here is derived from an EMBL/GenBank/DDBJ whole genome shotgun (WGS) entry which is preliminary data.</text>
</comment>